<protein>
    <submittedName>
        <fullName evidence="1">Uncharacterized protein</fullName>
    </submittedName>
</protein>
<reference evidence="1 2" key="1">
    <citation type="submission" date="2020-08" db="EMBL/GenBank/DDBJ databases">
        <title>Genomic Encyclopedia of Type Strains, Phase IV (KMG-IV): sequencing the most valuable type-strain genomes for metagenomic binning, comparative biology and taxonomic classification.</title>
        <authorList>
            <person name="Goeker M."/>
        </authorList>
    </citation>
    <scope>NUCLEOTIDE SEQUENCE [LARGE SCALE GENOMIC DNA]</scope>
    <source>
        <strain evidence="1 2">DSM 12706</strain>
    </source>
</reference>
<proteinExistence type="predicted"/>
<keyword evidence="2" id="KW-1185">Reference proteome</keyword>
<sequence length="93" mass="10486">MNDNDIEQIASRILRDNLGAFGFQGSEVRSEIDFDGSPVVRIKARYTDANAPTKAISKSMHEIRTALLREGEQRFVLLEGEYLGDQQIDEDVN</sequence>
<dbReference type="EMBL" id="JACHIH010000021">
    <property type="protein sequence ID" value="MBB5048436.1"/>
    <property type="molecule type" value="Genomic_DNA"/>
</dbReference>
<dbReference type="AlphaFoldDB" id="A0A7W7Z5M2"/>
<dbReference type="RefSeq" id="WP_184259182.1">
    <property type="nucleotide sequence ID" value="NZ_JACHIH010000021.1"/>
</dbReference>
<comment type="caution">
    <text evidence="1">The sequence shown here is derived from an EMBL/GenBank/DDBJ whole genome shotgun (WGS) entry which is preliminary data.</text>
</comment>
<dbReference type="Proteomes" id="UP000542353">
    <property type="component" value="Unassembled WGS sequence"/>
</dbReference>
<name>A0A7W7Z5M2_9BRAD</name>
<gene>
    <name evidence="1" type="ORF">HNR60_003202</name>
</gene>
<evidence type="ECO:0000313" key="1">
    <source>
        <dbReference type="EMBL" id="MBB5048436.1"/>
    </source>
</evidence>
<organism evidence="1 2">
    <name type="scientific">Rhodopseudomonas rhenobacensis</name>
    <dbReference type="NCBI Taxonomy" id="87461"/>
    <lineage>
        <taxon>Bacteria</taxon>
        <taxon>Pseudomonadati</taxon>
        <taxon>Pseudomonadota</taxon>
        <taxon>Alphaproteobacteria</taxon>
        <taxon>Hyphomicrobiales</taxon>
        <taxon>Nitrobacteraceae</taxon>
        <taxon>Rhodopseudomonas</taxon>
    </lineage>
</organism>
<accession>A0A7W7Z5M2</accession>
<evidence type="ECO:0000313" key="2">
    <source>
        <dbReference type="Proteomes" id="UP000542353"/>
    </source>
</evidence>